<gene>
    <name evidence="2" type="ORF">KHC33_04850</name>
</gene>
<dbReference type="AlphaFoldDB" id="A0A8E7B2E0"/>
<feature type="domain" description="Protein CR006 P-loop" evidence="1">
    <location>
        <begin position="8"/>
        <end position="312"/>
    </location>
</feature>
<sequence length="325" mass="38326">MARCTRREYDADIKKYLRDKSEYNLEIEKINNEININIPTQIQMSNNIIIENQKKITNIELSIQNINDYLKYLAIDSFQIEKSGENYYRIVRGTDNCAEFKSLSEGEKTIISFLYFLELCQGSLTLDTAVDKANKIIIIDDPVSSLSNTYVFNIADLIKSRFEVNYDKICIFTHNLYFFHELCLIFKDHKNLGLFRLSKNIETQIRELGIDEIQNDYAAYWSIIKDFDKDTSAVSNSLLAISMRNIIEHFFTFINKRKNLNEIMQDIKKIDSKYVTFQRYMNRSAHSDSINLSEINDIDPYIFRKAFEEIFKKTGYDDHYNKMLS</sequence>
<protein>
    <submittedName>
        <fullName evidence="2">AAA family ATPase</fullName>
    </submittedName>
</protein>
<dbReference type="Gene3D" id="3.40.50.300">
    <property type="entry name" value="P-loop containing nucleotide triphosphate hydrolases"/>
    <property type="match status" value="1"/>
</dbReference>
<dbReference type="Proteomes" id="UP000680656">
    <property type="component" value="Chromosome"/>
</dbReference>
<dbReference type="EMBL" id="CP075546">
    <property type="protein sequence ID" value="QVV89831.1"/>
    <property type="molecule type" value="Genomic_DNA"/>
</dbReference>
<dbReference type="InterPro" id="IPR027417">
    <property type="entry name" value="P-loop_NTPase"/>
</dbReference>
<dbReference type="RefSeq" id="WP_214420618.1">
    <property type="nucleotide sequence ID" value="NZ_CP075546.1"/>
</dbReference>
<evidence type="ECO:0000259" key="1">
    <source>
        <dbReference type="Pfam" id="PF13166"/>
    </source>
</evidence>
<dbReference type="GeneID" id="65096488"/>
<name>A0A8E7B2E0_9EURY</name>
<evidence type="ECO:0000313" key="3">
    <source>
        <dbReference type="Proteomes" id="UP000680656"/>
    </source>
</evidence>
<evidence type="ECO:0000313" key="2">
    <source>
        <dbReference type="EMBL" id="QVV89831.1"/>
    </source>
</evidence>
<keyword evidence="3" id="KW-1185">Reference proteome</keyword>
<dbReference type="InterPro" id="IPR026866">
    <property type="entry name" value="CR006_AAA"/>
</dbReference>
<reference evidence="2 3" key="1">
    <citation type="submission" date="2021-05" db="EMBL/GenBank/DDBJ databases">
        <title>A novel Methanospirillum isolate from a pyrite-forming mixed culture.</title>
        <authorList>
            <person name="Bunk B."/>
            <person name="Sproer C."/>
            <person name="Spring S."/>
            <person name="Pester M."/>
        </authorList>
    </citation>
    <scope>NUCLEOTIDE SEQUENCE [LARGE SCALE GENOMIC DNA]</scope>
    <source>
        <strain evidence="2 3">J.3.6.1-F.2.7.3</strain>
    </source>
</reference>
<dbReference type="KEGG" id="mrtj:KHC33_04850"/>
<organism evidence="2 3">
    <name type="scientific">Methanospirillum purgamenti</name>
    <dbReference type="NCBI Taxonomy" id="2834276"/>
    <lineage>
        <taxon>Archaea</taxon>
        <taxon>Methanobacteriati</taxon>
        <taxon>Methanobacteriota</taxon>
        <taxon>Stenosarchaea group</taxon>
        <taxon>Methanomicrobia</taxon>
        <taxon>Methanomicrobiales</taxon>
        <taxon>Methanospirillaceae</taxon>
        <taxon>Methanospirillum</taxon>
    </lineage>
</organism>
<dbReference type="SUPFAM" id="SSF52540">
    <property type="entry name" value="P-loop containing nucleoside triphosphate hydrolases"/>
    <property type="match status" value="1"/>
</dbReference>
<dbReference type="Pfam" id="PF13166">
    <property type="entry name" value="AAA_13"/>
    <property type="match status" value="1"/>
</dbReference>
<accession>A0A8E7B2E0</accession>
<proteinExistence type="predicted"/>